<sequence length="399" mass="44112">MVTFIWIVVGWISGWFLLRGMVQLDNHSYSSTTSQPDAATLHSQLQNASKSDLPNLSIIIPARNEEKNIARLLASLAEQTLTPVEVIVANDDSQDNTGAVAMRMGAKVVKPGELPRGWLGKSWACWSGAQAAQGDILVFLDADTYLEPEGLYNIALSCLRTKGFISVQPYHQMKRWYEQMSAFFNVIVLAGVGRGTRAQSNERSEDPYRHTTKPTISGAFGPCIACSKLDYFQVGGHEAIRGRILENYALGLAFSKAGYVVRNYTGADTVNFRMYPDGFRSLIAGWSKSFASGASTTSWIRLMLVILWIAGAVSSVTQWIGIMSNFGPPTLIAGSVLYVLYAIQLYLLFCRSGSFRTLTALLFPLPLLVFIVIFVQSAIQTFFRRKVQWKGRSITTGKE</sequence>
<evidence type="ECO:0000256" key="6">
    <source>
        <dbReference type="ARBA" id="ARBA00023136"/>
    </source>
</evidence>
<evidence type="ECO:0000256" key="2">
    <source>
        <dbReference type="ARBA" id="ARBA00022475"/>
    </source>
</evidence>
<comment type="function">
    <text evidence="7">Catalyzes the glycosylation of 4,4'-diaponeurosporenoate, i.e. the esterification of glucose at the C1'' position with the carboxyl group of 4,4'-diaponeurosporenic acid, to form glycosyl-4,4'-diaponeurosporenoate. This is a step in the biosynthesis of staphyloxanthin, an orange pigment present in most staphylococci strains.</text>
</comment>
<evidence type="ECO:0000256" key="4">
    <source>
        <dbReference type="ARBA" id="ARBA00022679"/>
    </source>
</evidence>
<keyword evidence="3" id="KW-0328">Glycosyltransferase</keyword>
<dbReference type="PANTHER" id="PTHR43646:SF2">
    <property type="entry name" value="GLYCOSYLTRANSFERASE 2-LIKE DOMAIN-CONTAINING PROTEIN"/>
    <property type="match status" value="1"/>
</dbReference>
<name>W7YJ77_9BACL</name>
<keyword evidence="14" id="KW-1185">Reference proteome</keyword>
<evidence type="ECO:0000256" key="1">
    <source>
        <dbReference type="ARBA" id="ARBA00004236"/>
    </source>
</evidence>
<evidence type="ECO:0000256" key="5">
    <source>
        <dbReference type="ARBA" id="ARBA00022746"/>
    </source>
</evidence>
<dbReference type="Gene3D" id="3.90.550.10">
    <property type="entry name" value="Spore Coat Polysaccharide Biosynthesis Protein SpsA, Chain A"/>
    <property type="match status" value="1"/>
</dbReference>
<comment type="similarity">
    <text evidence="9">Belongs to the glycosyltransferase 2 family. CrtQ subfamily.</text>
</comment>
<keyword evidence="11" id="KW-1133">Transmembrane helix</keyword>
<evidence type="ECO:0000259" key="12">
    <source>
        <dbReference type="Pfam" id="PF00535"/>
    </source>
</evidence>
<feature type="transmembrane region" description="Helical" evidence="11">
    <location>
        <begin position="361"/>
        <end position="383"/>
    </location>
</feature>
<evidence type="ECO:0000256" key="3">
    <source>
        <dbReference type="ARBA" id="ARBA00022676"/>
    </source>
</evidence>
<dbReference type="InterPro" id="IPR029044">
    <property type="entry name" value="Nucleotide-diphossugar_trans"/>
</dbReference>
<keyword evidence="6 11" id="KW-0472">Membrane</keyword>
<evidence type="ECO:0000256" key="7">
    <source>
        <dbReference type="ARBA" id="ARBA00037281"/>
    </source>
</evidence>
<keyword evidence="11" id="KW-0812">Transmembrane</keyword>
<dbReference type="STRING" id="1236976.JCM16418_1676"/>
<accession>W7YJ77</accession>
<dbReference type="GO" id="GO:0005886">
    <property type="term" value="C:plasma membrane"/>
    <property type="evidence" value="ECO:0007669"/>
    <property type="project" value="UniProtKB-SubCell"/>
</dbReference>
<keyword evidence="5" id="KW-0125">Carotenoid biosynthesis</keyword>
<reference evidence="13 14" key="1">
    <citation type="journal article" date="2014" name="Genome Announc.">
        <title>Draft Genome Sequence of Paenibacillus pini JCM 16418T, Isolated from the Rhizosphere of Pine Tree.</title>
        <authorList>
            <person name="Yuki M."/>
            <person name="Oshima K."/>
            <person name="Suda W."/>
            <person name="Oshida Y."/>
            <person name="Kitamura K."/>
            <person name="Iida Y."/>
            <person name="Hattori M."/>
            <person name="Ohkuma M."/>
        </authorList>
    </citation>
    <scope>NUCLEOTIDE SEQUENCE [LARGE SCALE GENOMIC DNA]</scope>
    <source>
        <strain evidence="13 14">JCM 16418</strain>
    </source>
</reference>
<evidence type="ECO:0000256" key="10">
    <source>
        <dbReference type="ARBA" id="ARBA00040345"/>
    </source>
</evidence>
<evidence type="ECO:0000313" key="13">
    <source>
        <dbReference type="EMBL" id="GAF07648.1"/>
    </source>
</evidence>
<comment type="caution">
    <text evidence="13">The sequence shown here is derived from an EMBL/GenBank/DDBJ whole genome shotgun (WGS) entry which is preliminary data.</text>
</comment>
<dbReference type="eggNOG" id="COG1215">
    <property type="taxonomic scope" value="Bacteria"/>
</dbReference>
<keyword evidence="4 13" id="KW-0808">Transferase</keyword>
<keyword evidence="2" id="KW-1003">Cell membrane</keyword>
<evidence type="ECO:0000256" key="11">
    <source>
        <dbReference type="SAM" id="Phobius"/>
    </source>
</evidence>
<comment type="pathway">
    <text evidence="8">Carotenoid biosynthesis; staphyloxanthin biosynthesis; staphyloxanthin from farnesyl diphosphate: step 4/5.</text>
</comment>
<dbReference type="EMBL" id="BAVZ01000004">
    <property type="protein sequence ID" value="GAF07648.1"/>
    <property type="molecule type" value="Genomic_DNA"/>
</dbReference>
<gene>
    <name evidence="13" type="ORF">JCM16418_1676</name>
</gene>
<dbReference type="GO" id="GO:0016117">
    <property type="term" value="P:carotenoid biosynthetic process"/>
    <property type="evidence" value="ECO:0007669"/>
    <property type="project" value="UniProtKB-KW"/>
</dbReference>
<dbReference type="RefSeq" id="WP_052020117.1">
    <property type="nucleotide sequence ID" value="NZ_BAVZ01000004.1"/>
</dbReference>
<evidence type="ECO:0000313" key="14">
    <source>
        <dbReference type="Proteomes" id="UP000019364"/>
    </source>
</evidence>
<dbReference type="CDD" id="cd00761">
    <property type="entry name" value="Glyco_tranf_GTA_type"/>
    <property type="match status" value="1"/>
</dbReference>
<dbReference type="GO" id="GO:0016757">
    <property type="term" value="F:glycosyltransferase activity"/>
    <property type="evidence" value="ECO:0007669"/>
    <property type="project" value="UniProtKB-KW"/>
</dbReference>
<dbReference type="AlphaFoldDB" id="W7YJ77"/>
<dbReference type="OrthoDB" id="9806525at2"/>
<feature type="transmembrane region" description="Helical" evidence="11">
    <location>
        <begin position="331"/>
        <end position="349"/>
    </location>
</feature>
<feature type="transmembrane region" description="Helical" evidence="11">
    <location>
        <begin position="299"/>
        <end position="319"/>
    </location>
</feature>
<dbReference type="PANTHER" id="PTHR43646">
    <property type="entry name" value="GLYCOSYLTRANSFERASE"/>
    <property type="match status" value="1"/>
</dbReference>
<evidence type="ECO:0000256" key="9">
    <source>
        <dbReference type="ARBA" id="ARBA00038120"/>
    </source>
</evidence>
<protein>
    <recommendedName>
        <fullName evidence="10">4,4'-diaponeurosporenoate glycosyltransferase</fullName>
    </recommendedName>
</protein>
<dbReference type="Proteomes" id="UP000019364">
    <property type="component" value="Unassembled WGS sequence"/>
</dbReference>
<comment type="subcellular location">
    <subcellularLocation>
        <location evidence="1">Cell membrane</location>
    </subcellularLocation>
</comment>
<proteinExistence type="inferred from homology"/>
<evidence type="ECO:0000256" key="8">
    <source>
        <dbReference type="ARBA" id="ARBA00037904"/>
    </source>
</evidence>
<feature type="domain" description="Glycosyltransferase 2-like" evidence="12">
    <location>
        <begin position="57"/>
        <end position="171"/>
    </location>
</feature>
<dbReference type="SUPFAM" id="SSF53448">
    <property type="entry name" value="Nucleotide-diphospho-sugar transferases"/>
    <property type="match status" value="1"/>
</dbReference>
<dbReference type="Pfam" id="PF00535">
    <property type="entry name" value="Glycos_transf_2"/>
    <property type="match status" value="1"/>
</dbReference>
<organism evidence="13 14">
    <name type="scientific">Paenibacillus pini JCM 16418</name>
    <dbReference type="NCBI Taxonomy" id="1236976"/>
    <lineage>
        <taxon>Bacteria</taxon>
        <taxon>Bacillati</taxon>
        <taxon>Bacillota</taxon>
        <taxon>Bacilli</taxon>
        <taxon>Bacillales</taxon>
        <taxon>Paenibacillaceae</taxon>
        <taxon>Paenibacillus</taxon>
    </lineage>
</organism>
<dbReference type="InterPro" id="IPR001173">
    <property type="entry name" value="Glyco_trans_2-like"/>
</dbReference>